<dbReference type="PATRIC" id="fig|592678.3.peg.5"/>
<proteinExistence type="predicted"/>
<accession>W9DRG8</accession>
<dbReference type="AlphaFoldDB" id="W9DRG8"/>
<gene>
    <name evidence="4" type="ORF">AmyhaDRAFT_0005</name>
</gene>
<dbReference type="InterPro" id="IPR024425">
    <property type="entry name" value="LiaF-like_C"/>
</dbReference>
<feature type="domain" description="DUF1707" evidence="2">
    <location>
        <begin position="39"/>
        <end position="91"/>
    </location>
</feature>
<feature type="domain" description="Cell wall-active antibiotics response LiaF-like C-terminal" evidence="3">
    <location>
        <begin position="142"/>
        <end position="195"/>
    </location>
</feature>
<evidence type="ECO:0000256" key="1">
    <source>
        <dbReference type="SAM" id="MobiDB-lite"/>
    </source>
</evidence>
<evidence type="ECO:0000259" key="3">
    <source>
        <dbReference type="Pfam" id="PF09922"/>
    </source>
</evidence>
<evidence type="ECO:0000313" key="5">
    <source>
        <dbReference type="Proteomes" id="UP000054357"/>
    </source>
</evidence>
<dbReference type="InterPro" id="IPR012551">
    <property type="entry name" value="DUF1707_SHOCT-like"/>
</dbReference>
<dbReference type="Proteomes" id="UP000054357">
    <property type="component" value="Unassembled WGS sequence"/>
</dbReference>
<comment type="caution">
    <text evidence="4">The sequence shown here is derived from an EMBL/GenBank/DDBJ whole genome shotgun (WGS) entry which is preliminary data.</text>
</comment>
<dbReference type="PANTHER" id="PTHR40763:SF4">
    <property type="entry name" value="DUF1707 DOMAIN-CONTAINING PROTEIN"/>
    <property type="match status" value="1"/>
</dbReference>
<dbReference type="Pfam" id="PF08044">
    <property type="entry name" value="DUF1707"/>
    <property type="match status" value="1"/>
</dbReference>
<reference evidence="4 5" key="1">
    <citation type="submission" date="2013-08" db="EMBL/GenBank/DDBJ databases">
        <authorList>
            <consortium name="DOE Joint Genome Institute"/>
            <person name="Klenk H.-P."/>
            <person name="Huntemann M."/>
            <person name="Han J."/>
            <person name="Chen A."/>
            <person name="Kyrpides N."/>
            <person name="Mavromatis K."/>
            <person name="Markowitz V."/>
            <person name="Palaniappan K."/>
            <person name="Ivanova N."/>
            <person name="Schaumberg A."/>
            <person name="Pati A."/>
            <person name="Liolios K."/>
            <person name="Nordberg H.P."/>
            <person name="Cantor M.N."/>
            <person name="Hua S.X."/>
            <person name="Woyke T."/>
        </authorList>
    </citation>
    <scope>NUCLEOTIDE SEQUENCE [LARGE SCALE GENOMIC DNA]</scope>
    <source>
        <strain evidence="4 5">YIM 93223</strain>
    </source>
</reference>
<evidence type="ECO:0000259" key="2">
    <source>
        <dbReference type="Pfam" id="PF08044"/>
    </source>
</evidence>
<evidence type="ECO:0000313" key="4">
    <source>
        <dbReference type="EMBL" id="ETA66252.1"/>
    </source>
</evidence>
<dbReference type="EMBL" id="AZAK01000001">
    <property type="protein sequence ID" value="ETA66252.1"/>
    <property type="molecule type" value="Genomic_DNA"/>
</dbReference>
<feature type="region of interest" description="Disordered" evidence="1">
    <location>
        <begin position="25"/>
        <end position="46"/>
    </location>
</feature>
<dbReference type="HOGENOM" id="CLU_075817_0_0_11"/>
<protein>
    <submittedName>
        <fullName evidence="4">Uncharacterized protein</fullName>
    </submittedName>
</protein>
<dbReference type="Pfam" id="PF09922">
    <property type="entry name" value="LiaF-like_C"/>
    <property type="match status" value="1"/>
</dbReference>
<sequence length="240" mass="24918">MRAGSRRTAAGNLPCVSGMRATLGAVSQDQPDEAQPPALRASDADRERVAGVLHRALGEGRITMTELEERLSAVYAAKTHAELVPLTADLPESSSQAAPVPAAQSAVGHPLIGGTPGSTFSIAVMSGVARKGNWCVPAQHTSFAFWGGIDIDLRQATFAQQHVTITAVAIMGGIDIVVPDDVRVEVTGIGLMGGFDSSGDATTAPDPNGPVVTVNGLAFWGGVSVERKPRTPPPDKHRMI</sequence>
<keyword evidence="5" id="KW-1185">Reference proteome</keyword>
<organism evidence="4 5">
    <name type="scientific">Haloechinothrix halophila YIM 93223</name>
    <dbReference type="NCBI Taxonomy" id="592678"/>
    <lineage>
        <taxon>Bacteria</taxon>
        <taxon>Bacillati</taxon>
        <taxon>Actinomycetota</taxon>
        <taxon>Actinomycetes</taxon>
        <taxon>Pseudonocardiales</taxon>
        <taxon>Pseudonocardiaceae</taxon>
        <taxon>Haloechinothrix</taxon>
    </lineage>
</organism>
<dbReference type="PANTHER" id="PTHR40763">
    <property type="entry name" value="MEMBRANE PROTEIN-RELATED"/>
    <property type="match status" value="1"/>
</dbReference>
<name>W9DRG8_9PSEU</name>